<evidence type="ECO:0000256" key="8">
    <source>
        <dbReference type="SAM" id="Phobius"/>
    </source>
</evidence>
<feature type="transmembrane region" description="Helical" evidence="8">
    <location>
        <begin position="6"/>
        <end position="26"/>
    </location>
</feature>
<dbReference type="RefSeq" id="WP_196300725.1">
    <property type="nucleotide sequence ID" value="NZ_WNHN01000063.1"/>
</dbReference>
<accession>A0AAW9W768</accession>
<sequence length="141" mass="15639">IWTSGSFGAFVWFGGLGLVLAILIFSRNSHYRKVAKLGLAPVLFNIGEPVNYGLPVVLNPLLFIPFVLSPVFMATVAYWATSWGLVSPVTQNVTWVMPPILYGFFSTAFDWRAIILSVVCLIISVLTYFPFVKMADKTELS</sequence>
<dbReference type="GO" id="GO:0009401">
    <property type="term" value="P:phosphoenolpyruvate-dependent sugar phosphotransferase system"/>
    <property type="evidence" value="ECO:0007669"/>
    <property type="project" value="InterPro"/>
</dbReference>
<evidence type="ECO:0000256" key="3">
    <source>
        <dbReference type="ARBA" id="ARBA00022475"/>
    </source>
</evidence>
<dbReference type="GO" id="GO:0005886">
    <property type="term" value="C:plasma membrane"/>
    <property type="evidence" value="ECO:0007669"/>
    <property type="project" value="UniProtKB-SubCell"/>
</dbReference>
<reference evidence="10" key="1">
    <citation type="submission" date="2019-11" db="EMBL/GenBank/DDBJ databases">
        <title>Growth characteristics of pneumococcus vary with the chemical composition of the capsule and with environmental conditions.</title>
        <authorList>
            <person name="Tothpal A."/>
            <person name="Desobry K."/>
            <person name="Joshi S."/>
            <person name="Wyllie A.L."/>
            <person name="Weinberger D.M."/>
        </authorList>
    </citation>
    <scope>NUCLEOTIDE SEQUENCE</scope>
    <source>
        <strain evidence="10">Pnumococcus10A</strain>
    </source>
</reference>
<dbReference type="GO" id="GO:0008982">
    <property type="term" value="F:protein-N(PI)-phosphohistidine-sugar phosphotransferase activity"/>
    <property type="evidence" value="ECO:0007669"/>
    <property type="project" value="InterPro"/>
</dbReference>
<feature type="transmembrane region" description="Helical" evidence="8">
    <location>
        <begin position="61"/>
        <end position="80"/>
    </location>
</feature>
<feature type="domain" description="PTS EIIC type-3" evidence="9">
    <location>
        <begin position="1"/>
        <end position="131"/>
    </location>
</feature>
<evidence type="ECO:0000256" key="7">
    <source>
        <dbReference type="ARBA" id="ARBA00023136"/>
    </source>
</evidence>
<dbReference type="PANTHER" id="PTHR33989">
    <property type="match status" value="1"/>
</dbReference>
<gene>
    <name evidence="10" type="ORF">GM535_10755</name>
</gene>
<evidence type="ECO:0000256" key="4">
    <source>
        <dbReference type="ARBA" id="ARBA00022597"/>
    </source>
</evidence>
<proteinExistence type="predicted"/>
<dbReference type="PROSITE" id="PS51105">
    <property type="entry name" value="PTS_EIIC_TYPE_3"/>
    <property type="match status" value="1"/>
</dbReference>
<keyword evidence="3" id="KW-1003">Cell membrane</keyword>
<dbReference type="PANTHER" id="PTHR33989:SF4">
    <property type="entry name" value="PTS SYSTEM N,N'-DIACETYLCHITOBIOSE-SPECIFIC EIIC COMPONENT"/>
    <property type="match status" value="1"/>
</dbReference>
<feature type="transmembrane region" description="Helical" evidence="8">
    <location>
        <begin position="100"/>
        <end position="129"/>
    </location>
</feature>
<evidence type="ECO:0000313" key="11">
    <source>
        <dbReference type="Proteomes" id="UP000729182"/>
    </source>
</evidence>
<keyword evidence="2" id="KW-0813">Transport</keyword>
<evidence type="ECO:0000256" key="1">
    <source>
        <dbReference type="ARBA" id="ARBA00004651"/>
    </source>
</evidence>
<dbReference type="GO" id="GO:1902815">
    <property type="term" value="P:N,N'-diacetylchitobiose import"/>
    <property type="evidence" value="ECO:0007669"/>
    <property type="project" value="TreeGrafter"/>
</dbReference>
<keyword evidence="6 8" id="KW-1133">Transmembrane helix</keyword>
<dbReference type="Pfam" id="PF02378">
    <property type="entry name" value="PTS_EIIC"/>
    <property type="match status" value="1"/>
</dbReference>
<evidence type="ECO:0000256" key="2">
    <source>
        <dbReference type="ARBA" id="ARBA00022448"/>
    </source>
</evidence>
<keyword evidence="5 8" id="KW-0812">Transmembrane</keyword>
<evidence type="ECO:0000256" key="5">
    <source>
        <dbReference type="ARBA" id="ARBA00022692"/>
    </source>
</evidence>
<dbReference type="InterPro" id="IPR003352">
    <property type="entry name" value="PTS_EIIC"/>
</dbReference>
<dbReference type="AlphaFoldDB" id="A0AAW9W768"/>
<name>A0AAW9W768_STREE</name>
<evidence type="ECO:0000313" key="10">
    <source>
        <dbReference type="EMBL" id="MTV77712.1"/>
    </source>
</evidence>
<evidence type="ECO:0000256" key="6">
    <source>
        <dbReference type="ARBA" id="ARBA00022989"/>
    </source>
</evidence>
<evidence type="ECO:0000259" key="9">
    <source>
        <dbReference type="PROSITE" id="PS51105"/>
    </source>
</evidence>
<dbReference type="Proteomes" id="UP000729182">
    <property type="component" value="Unassembled WGS sequence"/>
</dbReference>
<comment type="caution">
    <text evidence="10">The sequence shown here is derived from an EMBL/GenBank/DDBJ whole genome shotgun (WGS) entry which is preliminary data.</text>
</comment>
<feature type="non-terminal residue" evidence="10">
    <location>
        <position position="1"/>
    </location>
</feature>
<dbReference type="InterPro" id="IPR051088">
    <property type="entry name" value="PTS_Sugar-EIIC/EIIB"/>
</dbReference>
<keyword evidence="7 8" id="KW-0472">Membrane</keyword>
<keyword evidence="4 10" id="KW-0762">Sugar transport</keyword>
<organism evidence="10 11">
    <name type="scientific">Streptococcus pneumoniae</name>
    <dbReference type="NCBI Taxonomy" id="1313"/>
    <lineage>
        <taxon>Bacteria</taxon>
        <taxon>Bacillati</taxon>
        <taxon>Bacillota</taxon>
        <taxon>Bacilli</taxon>
        <taxon>Lactobacillales</taxon>
        <taxon>Streptococcaceae</taxon>
        <taxon>Streptococcus</taxon>
    </lineage>
</organism>
<dbReference type="EMBL" id="WNHN01000063">
    <property type="protein sequence ID" value="MTV77712.1"/>
    <property type="molecule type" value="Genomic_DNA"/>
</dbReference>
<dbReference type="InterPro" id="IPR004501">
    <property type="entry name" value="PTS_EIIC_3"/>
</dbReference>
<protein>
    <submittedName>
        <fullName evidence="10">PTS sugar transporter subunit IIC</fullName>
    </submittedName>
</protein>
<comment type="subcellular location">
    <subcellularLocation>
        <location evidence="1">Cell membrane</location>
        <topology evidence="1">Multi-pass membrane protein</topology>
    </subcellularLocation>
</comment>